<evidence type="ECO:0008006" key="3">
    <source>
        <dbReference type="Google" id="ProtNLM"/>
    </source>
</evidence>
<dbReference type="Pfam" id="PF01359">
    <property type="entry name" value="Transposase_1"/>
    <property type="match status" value="1"/>
</dbReference>
<dbReference type="InterPro" id="IPR001888">
    <property type="entry name" value="Transposase_1"/>
</dbReference>
<dbReference type="PANTHER" id="PTHR46060:SF1">
    <property type="entry name" value="MARINER MOS1 TRANSPOSASE-LIKE PROTEIN"/>
    <property type="match status" value="1"/>
</dbReference>
<dbReference type="PANTHER" id="PTHR46060">
    <property type="entry name" value="MARINER MOS1 TRANSPOSASE-LIKE PROTEIN"/>
    <property type="match status" value="1"/>
</dbReference>
<dbReference type="GO" id="GO:0003676">
    <property type="term" value="F:nucleic acid binding"/>
    <property type="evidence" value="ECO:0007669"/>
    <property type="project" value="InterPro"/>
</dbReference>
<proteinExistence type="predicted"/>
<dbReference type="Proteomes" id="UP000886998">
    <property type="component" value="Unassembled WGS sequence"/>
</dbReference>
<keyword evidence="2" id="KW-1185">Reference proteome</keyword>
<gene>
    <name evidence="1" type="primary">NCL1_41798</name>
    <name evidence="1" type="ORF">TNIN_484391</name>
</gene>
<dbReference type="EMBL" id="BMAV01017836">
    <property type="protein sequence ID" value="GFY69846.1"/>
    <property type="molecule type" value="Genomic_DNA"/>
</dbReference>
<dbReference type="OrthoDB" id="6434254at2759"/>
<name>A0A8X7CJS7_9ARAC</name>
<comment type="caution">
    <text evidence="1">The sequence shown here is derived from an EMBL/GenBank/DDBJ whole genome shotgun (WGS) entry which is preliminary data.</text>
</comment>
<accession>A0A8X7CJS7</accession>
<evidence type="ECO:0000313" key="2">
    <source>
        <dbReference type="Proteomes" id="UP000886998"/>
    </source>
</evidence>
<dbReference type="InterPro" id="IPR036397">
    <property type="entry name" value="RNaseH_sf"/>
</dbReference>
<dbReference type="Gene3D" id="3.30.420.10">
    <property type="entry name" value="Ribonuclease H-like superfamily/Ribonuclease H"/>
    <property type="match status" value="1"/>
</dbReference>
<dbReference type="InterPro" id="IPR052709">
    <property type="entry name" value="Transposase-MT_Hybrid"/>
</dbReference>
<sequence length="204" mass="23404">MELERTSGIEKSTIHRILCNELLLRKIAARAYEPELKRLSAEWRHAGSLRRQKVRQNPSTVKLLVIVTYDVWGVIVRHFVPHGRTVAAQYYRDFQVQQVQRGVLDTRPDLVDSAILLHDNARPHKAGNYSNVGDLKNWSTHRTLSTFSSVLKVSNFGIDAFLQPIPDLSTCLLHSVTQISVRTNFLKRNIEEILRMSDCEGFLE</sequence>
<protein>
    <recommendedName>
        <fullName evidence="3">Transposase</fullName>
    </recommendedName>
</protein>
<evidence type="ECO:0000313" key="1">
    <source>
        <dbReference type="EMBL" id="GFY69846.1"/>
    </source>
</evidence>
<dbReference type="AlphaFoldDB" id="A0A8X7CJS7"/>
<organism evidence="1 2">
    <name type="scientific">Trichonephila inaurata madagascariensis</name>
    <dbReference type="NCBI Taxonomy" id="2747483"/>
    <lineage>
        <taxon>Eukaryota</taxon>
        <taxon>Metazoa</taxon>
        <taxon>Ecdysozoa</taxon>
        <taxon>Arthropoda</taxon>
        <taxon>Chelicerata</taxon>
        <taxon>Arachnida</taxon>
        <taxon>Araneae</taxon>
        <taxon>Araneomorphae</taxon>
        <taxon>Entelegynae</taxon>
        <taxon>Araneoidea</taxon>
        <taxon>Nephilidae</taxon>
        <taxon>Trichonephila</taxon>
        <taxon>Trichonephila inaurata</taxon>
    </lineage>
</organism>
<reference evidence="1" key="1">
    <citation type="submission" date="2020-08" db="EMBL/GenBank/DDBJ databases">
        <title>Multicomponent nature underlies the extraordinary mechanical properties of spider dragline silk.</title>
        <authorList>
            <person name="Kono N."/>
            <person name="Nakamura H."/>
            <person name="Mori M."/>
            <person name="Yoshida Y."/>
            <person name="Ohtoshi R."/>
            <person name="Malay A.D."/>
            <person name="Moran D.A.P."/>
            <person name="Tomita M."/>
            <person name="Numata K."/>
            <person name="Arakawa K."/>
        </authorList>
    </citation>
    <scope>NUCLEOTIDE SEQUENCE</scope>
</reference>